<feature type="domain" description="Response regulatory" evidence="2">
    <location>
        <begin position="6"/>
        <end position="120"/>
    </location>
</feature>
<dbReference type="Pfam" id="PF00072">
    <property type="entry name" value="Response_reg"/>
    <property type="match status" value="2"/>
</dbReference>
<comment type="caution">
    <text evidence="3">The sequence shown here is derived from an EMBL/GenBank/DDBJ whole genome shotgun (WGS) entry which is preliminary data.</text>
</comment>
<dbReference type="Gene3D" id="3.40.50.2300">
    <property type="match status" value="2"/>
</dbReference>
<dbReference type="PROSITE" id="PS50110">
    <property type="entry name" value="RESPONSE_REGULATORY"/>
    <property type="match status" value="2"/>
</dbReference>
<dbReference type="PANTHER" id="PTHR44591">
    <property type="entry name" value="STRESS RESPONSE REGULATOR PROTEIN 1"/>
    <property type="match status" value="1"/>
</dbReference>
<dbReference type="SUPFAM" id="SSF52172">
    <property type="entry name" value="CheY-like"/>
    <property type="match status" value="2"/>
</dbReference>
<dbReference type="AlphaFoldDB" id="A0A0F9L8N9"/>
<dbReference type="GO" id="GO:0000160">
    <property type="term" value="P:phosphorelay signal transduction system"/>
    <property type="evidence" value="ECO:0007669"/>
    <property type="project" value="InterPro"/>
</dbReference>
<dbReference type="PANTHER" id="PTHR44591:SF3">
    <property type="entry name" value="RESPONSE REGULATORY DOMAIN-CONTAINING PROTEIN"/>
    <property type="match status" value="1"/>
</dbReference>
<dbReference type="InterPro" id="IPR050595">
    <property type="entry name" value="Bact_response_regulator"/>
</dbReference>
<gene>
    <name evidence="3" type="ORF">LCGC14_1230400</name>
</gene>
<accession>A0A0F9L8N9</accession>
<protein>
    <recommendedName>
        <fullName evidence="2">Response regulatory domain-containing protein</fullName>
    </recommendedName>
</protein>
<dbReference type="InterPro" id="IPR001789">
    <property type="entry name" value="Sig_transdc_resp-reg_receiver"/>
</dbReference>
<name>A0A0F9L8N9_9ZZZZ</name>
<evidence type="ECO:0000256" key="1">
    <source>
        <dbReference type="ARBA" id="ARBA00022553"/>
    </source>
</evidence>
<keyword evidence="1" id="KW-0597">Phosphoprotein</keyword>
<sequence length="257" mass="29837">MEVINRILVVDDDNGMCETLSDILSDLDYRVDAVNEGYKAIDMIQKHPYDLVLLDIKMPKMNGVETYKKIKEVVPPLKVIMMTAYSVEELVEEVLNEGAFGIIYKPINIKNLLVIIKKLLNNIRILIVDDNSNFCSIFKDNLEEMNYTTIVKNNGRQAIDYIKENSIDIIFIDIRLPGLNGLDVFYAIKKLYPNIEVIMITGYQNEIPVRRQINMAFKKDLYTCFYKPIKFNEVFNAIKEILRKKLKIVKLGDKNRD</sequence>
<proteinExistence type="predicted"/>
<reference evidence="3" key="1">
    <citation type="journal article" date="2015" name="Nature">
        <title>Complex archaea that bridge the gap between prokaryotes and eukaryotes.</title>
        <authorList>
            <person name="Spang A."/>
            <person name="Saw J.H."/>
            <person name="Jorgensen S.L."/>
            <person name="Zaremba-Niedzwiedzka K."/>
            <person name="Martijn J."/>
            <person name="Lind A.E."/>
            <person name="van Eijk R."/>
            <person name="Schleper C."/>
            <person name="Guy L."/>
            <person name="Ettema T.J."/>
        </authorList>
    </citation>
    <scope>NUCLEOTIDE SEQUENCE</scope>
</reference>
<dbReference type="InterPro" id="IPR011006">
    <property type="entry name" value="CheY-like_superfamily"/>
</dbReference>
<organism evidence="3">
    <name type="scientific">marine sediment metagenome</name>
    <dbReference type="NCBI Taxonomy" id="412755"/>
    <lineage>
        <taxon>unclassified sequences</taxon>
        <taxon>metagenomes</taxon>
        <taxon>ecological metagenomes</taxon>
    </lineage>
</organism>
<feature type="domain" description="Response regulatory" evidence="2">
    <location>
        <begin position="124"/>
        <end position="242"/>
    </location>
</feature>
<dbReference type="SMART" id="SM00448">
    <property type="entry name" value="REC"/>
    <property type="match status" value="2"/>
</dbReference>
<evidence type="ECO:0000259" key="2">
    <source>
        <dbReference type="PROSITE" id="PS50110"/>
    </source>
</evidence>
<dbReference type="CDD" id="cd00156">
    <property type="entry name" value="REC"/>
    <property type="match status" value="1"/>
</dbReference>
<evidence type="ECO:0000313" key="3">
    <source>
        <dbReference type="EMBL" id="KKM91254.1"/>
    </source>
</evidence>
<dbReference type="EMBL" id="LAZR01006561">
    <property type="protein sequence ID" value="KKM91254.1"/>
    <property type="molecule type" value="Genomic_DNA"/>
</dbReference>